<dbReference type="InterPro" id="IPR011496">
    <property type="entry name" value="O-GlcNAcase_cat"/>
</dbReference>
<organism evidence="9">
    <name type="scientific">Trichoplax adhaerens</name>
    <name type="common">Trichoplax reptans</name>
    <dbReference type="NCBI Taxonomy" id="10228"/>
    <lineage>
        <taxon>Eukaryota</taxon>
        <taxon>Metazoa</taxon>
        <taxon>Placozoa</taxon>
        <taxon>Uniplacotomia</taxon>
        <taxon>Trichoplacea</taxon>
        <taxon>Trichoplacidae</taxon>
        <taxon>Trichoplax</taxon>
    </lineage>
</organism>
<keyword evidence="1 9" id="KW-0378">Hydrolase</keyword>
<sequence>MNHNFICGVIEGFYGLPWSFTDRLDLFERLKKWGLNTYIYGPKDDYKHRSAWRDLYTETEADLFRALIKNAIVNDVIFVYAISPGNDICYSNASDIAALKDKLDQVRSFGCEAFAVFFDDIYCTMSKKDKGNFASFADAHVYIANLIYEHLNRPAVFMFCPTEYCATRAVPSVENSPYLTVIGDKLHPDVKVLWTGPDVISPFISVDSILALQEILKRKPIIWDNIHANDYDHSRIFLGPYQDRPIELAKVLSGVITNPNCEYRMNYVPIRTFSLWCQSQDKDDVQYSAESALTCAVEEWVKEFSVPSQLNIDQENIAVTMKDGIAKKDMTVTTEHLLLLIDIFYLPHKYGRHSIHLINMARWLQVNSNMITSTKETDKATSPSVKMWFQVFNEFNSLCQGILLLYDYLTMCPNQAISRELNSYIINLKKIFHILSLHINSLGTEATKHSSDATDTVDSSDAVVYGGILGEVVKIIKEGSDGDLKSSQQQVTACAIEVSLKNSDANMGADIPTNATVIG</sequence>
<comment type="catalytic activity">
    <reaction evidence="5">
        <text>3-O-(N-acetyl-beta-D-glucosaminyl)-L-threonyl-[protein] + H2O = L-threonyl-[protein] + N-acetyl-D-glucosamine</text>
        <dbReference type="Rhea" id="RHEA:48892"/>
        <dbReference type="Rhea" id="RHEA-COMP:11060"/>
        <dbReference type="Rhea" id="RHEA-COMP:12252"/>
        <dbReference type="ChEBI" id="CHEBI:15377"/>
        <dbReference type="ChEBI" id="CHEBI:30013"/>
        <dbReference type="ChEBI" id="CHEBI:90840"/>
        <dbReference type="ChEBI" id="CHEBI:506227"/>
        <dbReference type="EC" id="3.2.1.169"/>
    </reaction>
</comment>
<evidence type="ECO:0000313" key="9">
    <source>
        <dbReference type="EMBL" id="AKA09673.1"/>
    </source>
</evidence>
<dbReference type="PROSITE" id="PS52009">
    <property type="entry name" value="GH84"/>
    <property type="match status" value="1"/>
</dbReference>
<protein>
    <recommendedName>
        <fullName evidence="6">protein O-GlcNAcase</fullName>
        <ecNumber evidence="6">3.2.1.169</ecNumber>
    </recommendedName>
    <alternativeName>
        <fullName evidence="3">Beta-N-acetylhexosaminidase</fullName>
    </alternativeName>
    <alternativeName>
        <fullName evidence="7">Beta-hexosaminidase</fullName>
    </alternativeName>
</protein>
<dbReference type="PANTHER" id="PTHR13170:SF16">
    <property type="entry name" value="PROTEIN O-GLCNACASE"/>
    <property type="match status" value="1"/>
</dbReference>
<dbReference type="PANTHER" id="PTHR13170">
    <property type="entry name" value="O-GLCNACASE"/>
    <property type="match status" value="1"/>
</dbReference>
<feature type="domain" description="GH84" evidence="8">
    <location>
        <begin position="5"/>
        <end position="281"/>
    </location>
</feature>
<evidence type="ECO:0000256" key="3">
    <source>
        <dbReference type="ARBA" id="ARBA00030512"/>
    </source>
</evidence>
<reference evidence="9" key="1">
    <citation type="journal article" date="2015" name="J. Biol. Chem.">
        <title>The early metazoan Trichoplax adhaerens possesses a functional O-GlcNAc system.</title>
        <authorList>
            <person name="Selvan N."/>
            <person name="Mariappa D."/>
            <person name="van den Toorn H.W."/>
            <person name="Heck A.J."/>
            <person name="Ferenbach A.T."/>
            <person name="van Aalten D.M."/>
        </authorList>
    </citation>
    <scope>NUCLEOTIDE SEQUENCE</scope>
</reference>
<accession>A0A0D5X1V2</accession>
<dbReference type="EMBL" id="KP663423">
    <property type="protein sequence ID" value="AKA09673.1"/>
    <property type="molecule type" value="mRNA"/>
</dbReference>
<dbReference type="InterPro" id="IPR017853">
    <property type="entry name" value="GH"/>
</dbReference>
<dbReference type="GO" id="GO:1901135">
    <property type="term" value="P:carbohydrate derivative metabolic process"/>
    <property type="evidence" value="ECO:0007669"/>
    <property type="project" value="UniProtKB-ARBA"/>
</dbReference>
<name>A0A0D5X1V2_TRIAD</name>
<comment type="catalytic activity">
    <reaction evidence="4">
        <text>3-O-(N-acetyl-beta-D-glucosaminyl)-L-seryl-[protein] + H2O = N-acetyl-D-glucosamine + L-seryl-[protein]</text>
        <dbReference type="Rhea" id="RHEA:48876"/>
        <dbReference type="Rhea" id="RHEA-COMP:9863"/>
        <dbReference type="Rhea" id="RHEA-COMP:12251"/>
        <dbReference type="ChEBI" id="CHEBI:15377"/>
        <dbReference type="ChEBI" id="CHEBI:29999"/>
        <dbReference type="ChEBI" id="CHEBI:90838"/>
        <dbReference type="ChEBI" id="CHEBI:506227"/>
        <dbReference type="EC" id="3.2.1.169"/>
    </reaction>
</comment>
<evidence type="ECO:0000256" key="5">
    <source>
        <dbReference type="ARBA" id="ARBA00052136"/>
    </source>
</evidence>
<keyword evidence="2 9" id="KW-0326">Glycosidase</keyword>
<dbReference type="EC" id="3.2.1.169" evidence="6"/>
<evidence type="ECO:0000256" key="6">
    <source>
        <dbReference type="ARBA" id="ARBA00066938"/>
    </source>
</evidence>
<dbReference type="Pfam" id="PF07555">
    <property type="entry name" value="NAGidase"/>
    <property type="match status" value="1"/>
</dbReference>
<proteinExistence type="evidence at transcript level"/>
<evidence type="ECO:0000256" key="2">
    <source>
        <dbReference type="ARBA" id="ARBA00023295"/>
    </source>
</evidence>
<dbReference type="GO" id="GO:0102571">
    <property type="term" value="F:[protein]-3-O-(N-acetyl-D-glucosaminyl)-L-serine/L-threonine O-N-acetyl-alpha-D-glucosaminase activity"/>
    <property type="evidence" value="ECO:0007669"/>
    <property type="project" value="UniProtKB-EC"/>
</dbReference>
<dbReference type="Gene3D" id="1.20.58.240">
    <property type="entry name" value="STAT, domain 1"/>
    <property type="match status" value="1"/>
</dbReference>
<evidence type="ECO:0000256" key="7">
    <source>
        <dbReference type="ARBA" id="ARBA00076634"/>
    </source>
</evidence>
<dbReference type="AlphaFoldDB" id="A0A0D5X1V2"/>
<dbReference type="SUPFAM" id="SSF51445">
    <property type="entry name" value="(Trans)glycosidases"/>
    <property type="match status" value="1"/>
</dbReference>
<evidence type="ECO:0000259" key="8">
    <source>
        <dbReference type="PROSITE" id="PS52009"/>
    </source>
</evidence>
<evidence type="ECO:0000256" key="1">
    <source>
        <dbReference type="ARBA" id="ARBA00022801"/>
    </source>
</evidence>
<dbReference type="GO" id="GO:0015929">
    <property type="term" value="F:hexosaminidase activity"/>
    <property type="evidence" value="ECO:0007669"/>
    <property type="project" value="UniProtKB-ARBA"/>
</dbReference>
<dbReference type="Gene3D" id="3.20.20.80">
    <property type="entry name" value="Glycosidases"/>
    <property type="match status" value="1"/>
</dbReference>
<evidence type="ECO:0000256" key="4">
    <source>
        <dbReference type="ARBA" id="ARBA00050933"/>
    </source>
</evidence>
<dbReference type="InterPro" id="IPR051822">
    <property type="entry name" value="Glycosyl_Hydrolase_84"/>
</dbReference>
<dbReference type="FunFam" id="3.20.20.80:FF:000009">
    <property type="entry name" value="O-GlcNAcase BT_4395"/>
    <property type="match status" value="1"/>
</dbReference>